<name>A0AAE1GQP6_9NEOP</name>
<dbReference type="InterPro" id="IPR048367">
    <property type="entry name" value="TNP-like_RNaseH_C"/>
</dbReference>
<accession>A0AAE1GQP6</accession>
<gene>
    <name evidence="4" type="ORF">KUF71_018075</name>
</gene>
<dbReference type="AlphaFoldDB" id="A0AAE1GQP6"/>
<sequence>MPQYLKKCELGCQPDPGHILQLFKFPVDLESASRLNKGVVIPSINLPVPLSDKEMEKFPVTVSVCSVNDEGFDTSQRQVKRKESEQFTCPEGKRRKQTISIVTPQPTTPPTRCTNSGFNNADAQVTCKVTPSLHTPPHTLTQVAINNANAHEVTLSLLTPPQSLTQVANTSVTPQPLLKKRTTYKSIAREAGLDSKTLTPGKKQLMTMVKNRQKTALLFQRRYKYILKKAKINASLAKQNNNSIKLVGNLDISQGAKMILSGEIRNFQKVLTSRTWSTQQKCWALALYKRGPRAYRWLRRSVTLPAEKTLKNVLSKIKLEPGVSPYLLKVLHKKLVEREQSANQNPSRLVTLAFDEMFINEDVYYDTVTDQIKGLEDFGDRGRTSVIANHVLVFMVQSVTEDLKFPVGYYPVSNTCPSDTLAILIPSVIRDLKNIGLTVLASISDQGPTNRGAITTLRGMCSQGTNDCVYMVDGAIVVHLWDTPHLLKSVRNNLLTSDLVFAPGRIAKWRNIIEFYKKDESICKTSPLTYAHMCPTGKNKMRVKLAVQVASEKVSSGMLTFIELVGDGKFDHWRDTAEFLRDLDTLFDSLNGPGRKDKPKRNRINVSEDSYHHSFWREMRENVSKWIFIRKEKGDKHVPPCVQGLKDNLISYERLWNSMSKMGLTSMKLRKFNQDVLENYFCLIRQSCGDNTDPTLSQFEAGMKTALVQEVTKGESSPNGNCEEDGTDFLLTLADLIEETICSQVPEPDNPVLLRAINRVPLQNPSHSGKLSRVGPSLTCVDLCAKLLSAVERCPMCVENFTTEDCSSDTALQMMREDTSCCDKPSPHLINIFISSQKKIEVMWQELQSKKKIKQAVIEKLNGMDYGWIKCSIHSPQTKKLLIDILASRIIKLQCSNISRGIKERRKRVSRQALRAKSKQVPSDFGIEDIYLEDWRVLTGLTTVNSTAAVILQDNDPLKSSRELLQAAIQSTETEFSQTATVASSDGSIIETNVIAGTDQLALLQQFEAMDSGSSNEEATSSNTAQLQPLDTLQESLAILRLGKTSSLSVKQLRELLKFWGVKGGYALKKAKLIELVSNTFKKWTNNNNITTYPIIFFFQIPAVSNFRMFKYVQ</sequence>
<dbReference type="InterPro" id="IPR048366">
    <property type="entry name" value="TNP-like_GBD"/>
</dbReference>
<evidence type="ECO:0000259" key="3">
    <source>
        <dbReference type="Pfam" id="PF21789"/>
    </source>
</evidence>
<dbReference type="Pfam" id="PF21788">
    <property type="entry name" value="TNP-like_GBD"/>
    <property type="match status" value="1"/>
</dbReference>
<reference evidence="4" key="2">
    <citation type="journal article" date="2023" name="BMC Genomics">
        <title>Pest status, molecular evolution, and epigenetic factors derived from the genome assembly of Frankliniella fusca, a thysanopteran phytovirus vector.</title>
        <authorList>
            <person name="Catto M.A."/>
            <person name="Labadie P.E."/>
            <person name="Jacobson A.L."/>
            <person name="Kennedy G.G."/>
            <person name="Srinivasan R."/>
            <person name="Hunt B.G."/>
        </authorList>
    </citation>
    <scope>NUCLEOTIDE SEQUENCE</scope>
    <source>
        <strain evidence="4">PL_HMW_Pooled</strain>
    </source>
</reference>
<feature type="domain" description="Transposable element P transposase-like RNase H C-terminal" evidence="3">
    <location>
        <begin position="671"/>
        <end position="704"/>
    </location>
</feature>
<dbReference type="EMBL" id="JAHWGI010000004">
    <property type="protein sequence ID" value="KAK3907247.1"/>
    <property type="molecule type" value="Genomic_DNA"/>
</dbReference>
<comment type="caution">
    <text evidence="4">The sequence shown here is derived from an EMBL/GenBank/DDBJ whole genome shotgun (WGS) entry which is preliminary data.</text>
</comment>
<evidence type="ECO:0000259" key="1">
    <source>
        <dbReference type="Pfam" id="PF21787"/>
    </source>
</evidence>
<organism evidence="4 5">
    <name type="scientific">Frankliniella fusca</name>
    <dbReference type="NCBI Taxonomy" id="407009"/>
    <lineage>
        <taxon>Eukaryota</taxon>
        <taxon>Metazoa</taxon>
        <taxon>Ecdysozoa</taxon>
        <taxon>Arthropoda</taxon>
        <taxon>Hexapoda</taxon>
        <taxon>Insecta</taxon>
        <taxon>Pterygota</taxon>
        <taxon>Neoptera</taxon>
        <taxon>Paraneoptera</taxon>
        <taxon>Thysanoptera</taxon>
        <taxon>Terebrantia</taxon>
        <taxon>Thripoidea</taxon>
        <taxon>Thripidae</taxon>
        <taxon>Frankliniella</taxon>
    </lineage>
</organism>
<dbReference type="Pfam" id="PF21789">
    <property type="entry name" value="TNP-like_RNaseH_C"/>
    <property type="match status" value="1"/>
</dbReference>
<evidence type="ECO:0000313" key="5">
    <source>
        <dbReference type="Proteomes" id="UP001219518"/>
    </source>
</evidence>
<feature type="domain" description="Transposable element P transposase-like GTP-binding insertion" evidence="2">
    <location>
        <begin position="485"/>
        <end position="593"/>
    </location>
</feature>
<protein>
    <submittedName>
        <fullName evidence="4">Transposable element P transposase</fullName>
    </submittedName>
</protein>
<reference evidence="4" key="1">
    <citation type="submission" date="2021-07" db="EMBL/GenBank/DDBJ databases">
        <authorList>
            <person name="Catto M.A."/>
            <person name="Jacobson A."/>
            <person name="Kennedy G."/>
            <person name="Labadie P."/>
            <person name="Hunt B.G."/>
            <person name="Srinivasan R."/>
        </authorList>
    </citation>
    <scope>NUCLEOTIDE SEQUENCE</scope>
    <source>
        <strain evidence="4">PL_HMW_Pooled</strain>
        <tissue evidence="4">Head</tissue>
    </source>
</reference>
<keyword evidence="5" id="KW-1185">Reference proteome</keyword>
<evidence type="ECO:0000259" key="2">
    <source>
        <dbReference type="Pfam" id="PF21788"/>
    </source>
</evidence>
<dbReference type="Pfam" id="PF21787">
    <property type="entry name" value="TNP-like_RNaseH_N"/>
    <property type="match status" value="1"/>
</dbReference>
<proteinExistence type="predicted"/>
<dbReference type="InterPro" id="IPR048365">
    <property type="entry name" value="TNP-like_RNaseH_N"/>
</dbReference>
<evidence type="ECO:0000313" key="4">
    <source>
        <dbReference type="EMBL" id="KAK3907247.1"/>
    </source>
</evidence>
<dbReference type="Proteomes" id="UP001219518">
    <property type="component" value="Unassembled WGS sequence"/>
</dbReference>
<feature type="domain" description="Transposable element P transposase-like RNase H" evidence="1">
    <location>
        <begin position="320"/>
        <end position="457"/>
    </location>
</feature>